<dbReference type="PRINTS" id="PR00455">
    <property type="entry name" value="HTHTETR"/>
</dbReference>
<name>A0A2G9CCI9_9BURK</name>
<evidence type="ECO:0000256" key="4">
    <source>
        <dbReference type="ARBA" id="ARBA00023163"/>
    </source>
</evidence>
<keyword evidence="1" id="KW-0678">Repressor</keyword>
<dbReference type="Pfam" id="PF08361">
    <property type="entry name" value="TetR_C_2"/>
    <property type="match status" value="1"/>
</dbReference>
<dbReference type="AlphaFoldDB" id="A0A2G9CCI9"/>
<dbReference type="InterPro" id="IPR036271">
    <property type="entry name" value="Tet_transcr_reg_TetR-rel_C_sf"/>
</dbReference>
<evidence type="ECO:0000256" key="1">
    <source>
        <dbReference type="ARBA" id="ARBA00022491"/>
    </source>
</evidence>
<dbReference type="SUPFAM" id="SSF48498">
    <property type="entry name" value="Tetracyclin repressor-like, C-terminal domain"/>
    <property type="match status" value="1"/>
</dbReference>
<dbReference type="Pfam" id="PF00440">
    <property type="entry name" value="TetR_N"/>
    <property type="match status" value="1"/>
</dbReference>
<comment type="caution">
    <text evidence="8">The sequence shown here is derived from an EMBL/GenBank/DDBJ whole genome shotgun (WGS) entry which is preliminary data.</text>
</comment>
<dbReference type="InterPro" id="IPR009057">
    <property type="entry name" value="Homeodomain-like_sf"/>
</dbReference>
<dbReference type="PANTHER" id="PTHR47506">
    <property type="entry name" value="TRANSCRIPTIONAL REGULATORY PROTEIN"/>
    <property type="match status" value="1"/>
</dbReference>
<feature type="region of interest" description="Disordered" evidence="6">
    <location>
        <begin position="222"/>
        <end position="243"/>
    </location>
</feature>
<dbReference type="EMBL" id="PEOG01000013">
    <property type="protein sequence ID" value="PIM54117.1"/>
    <property type="molecule type" value="Genomic_DNA"/>
</dbReference>
<accession>A0A2G9CCI9</accession>
<dbReference type="SUPFAM" id="SSF46689">
    <property type="entry name" value="Homeodomain-like"/>
    <property type="match status" value="1"/>
</dbReference>
<evidence type="ECO:0000256" key="5">
    <source>
        <dbReference type="PROSITE-ProRule" id="PRU00335"/>
    </source>
</evidence>
<evidence type="ECO:0000256" key="6">
    <source>
        <dbReference type="SAM" id="MobiDB-lite"/>
    </source>
</evidence>
<gene>
    <name evidence="8" type="ORF">CS062_06530</name>
</gene>
<evidence type="ECO:0000259" key="7">
    <source>
        <dbReference type="PROSITE" id="PS50977"/>
    </source>
</evidence>
<feature type="domain" description="HTH tetR-type" evidence="7">
    <location>
        <begin position="10"/>
        <end position="70"/>
    </location>
</feature>
<dbReference type="PROSITE" id="PS01081">
    <property type="entry name" value="HTH_TETR_1"/>
    <property type="match status" value="1"/>
</dbReference>
<proteinExistence type="predicted"/>
<dbReference type="InterPro" id="IPR001647">
    <property type="entry name" value="HTH_TetR"/>
</dbReference>
<keyword evidence="4" id="KW-0804">Transcription</keyword>
<dbReference type="InterPro" id="IPR013572">
    <property type="entry name" value="Tscrpt_reg_MAATS_C"/>
</dbReference>
<dbReference type="PANTHER" id="PTHR47506:SF7">
    <property type="entry name" value="TRANSCRIPTIONAL REGULATORY PROTEIN"/>
    <property type="match status" value="1"/>
</dbReference>
<keyword evidence="3 5" id="KW-0238">DNA-binding</keyword>
<evidence type="ECO:0000256" key="3">
    <source>
        <dbReference type="ARBA" id="ARBA00023125"/>
    </source>
</evidence>
<dbReference type="RefSeq" id="WP_099860634.1">
    <property type="nucleotide sequence ID" value="NZ_PEOG01000013.1"/>
</dbReference>
<sequence length="243" mass="27229">MARRTKQEAQETRARLLDAAEQLFHERGVSRTSLQDIAQAAGVTRGAVYWHFEDKVQLFNAMMERATMPLEEDFEASVSPGPDRPLDDLRLRLMNVMHCAAFNARTRRAFEIANLRVEFVGEMASVRDRKVAAHREWTAHNREAFERAKTLGQLPREVDTQQAAIGLMALVGGLLHHWMLDPEAFDLIEVGQARLEHYLSSLTVTVPNRFAPLTAAERGALGRQPVCSGNRADDGGTEDGHDD</sequence>
<dbReference type="Gene3D" id="1.10.357.10">
    <property type="entry name" value="Tetracycline Repressor, domain 2"/>
    <property type="match status" value="1"/>
</dbReference>
<dbReference type="GO" id="GO:0003677">
    <property type="term" value="F:DNA binding"/>
    <property type="evidence" value="ECO:0007669"/>
    <property type="project" value="UniProtKB-UniRule"/>
</dbReference>
<keyword evidence="9" id="KW-1185">Reference proteome</keyword>
<organism evidence="8 9">
    <name type="scientific">Roseateles chitinivorans</name>
    <dbReference type="NCBI Taxonomy" id="2917965"/>
    <lineage>
        <taxon>Bacteria</taxon>
        <taxon>Pseudomonadati</taxon>
        <taxon>Pseudomonadota</taxon>
        <taxon>Betaproteobacteria</taxon>
        <taxon>Burkholderiales</taxon>
        <taxon>Sphaerotilaceae</taxon>
        <taxon>Roseateles</taxon>
    </lineage>
</organism>
<feature type="DNA-binding region" description="H-T-H motif" evidence="5">
    <location>
        <begin position="33"/>
        <end position="52"/>
    </location>
</feature>
<evidence type="ECO:0000313" key="8">
    <source>
        <dbReference type="EMBL" id="PIM54117.1"/>
    </source>
</evidence>
<evidence type="ECO:0000313" key="9">
    <source>
        <dbReference type="Proteomes" id="UP000231501"/>
    </source>
</evidence>
<dbReference type="OrthoDB" id="5816932at2"/>
<dbReference type="Proteomes" id="UP000231501">
    <property type="component" value="Unassembled WGS sequence"/>
</dbReference>
<protein>
    <submittedName>
        <fullName evidence="8">TetR family transcriptional regulator</fullName>
    </submittedName>
</protein>
<dbReference type="InterPro" id="IPR023772">
    <property type="entry name" value="DNA-bd_HTH_TetR-type_CS"/>
</dbReference>
<keyword evidence="2" id="KW-0805">Transcription regulation</keyword>
<reference evidence="8 9" key="1">
    <citation type="submission" date="2017-11" db="EMBL/GenBank/DDBJ databases">
        <title>Draft genome sequence of Mitsuaria sp. HWN-4.</title>
        <authorList>
            <person name="Gundlapally S.R."/>
        </authorList>
    </citation>
    <scope>NUCLEOTIDE SEQUENCE [LARGE SCALE GENOMIC DNA]</scope>
    <source>
        <strain evidence="8 9">HWN-4</strain>
    </source>
</reference>
<evidence type="ECO:0000256" key="2">
    <source>
        <dbReference type="ARBA" id="ARBA00023015"/>
    </source>
</evidence>
<dbReference type="PROSITE" id="PS50977">
    <property type="entry name" value="HTH_TETR_2"/>
    <property type="match status" value="1"/>
</dbReference>